<sequence>MLTNRHQINTASRTMYRWANRACSETRVQVADVIGSPEPPGGLPRAAHSTKQRLRSSPCRTSSPSIRCKIITTATKGLHTRIGASEHFGNQSDLKQALVSDPLEFTTQLVRFIQHQTAPPERASNPVY</sequence>
<dbReference type="Proteomes" id="UP000324748">
    <property type="component" value="Unassembled WGS sequence"/>
</dbReference>
<protein>
    <submittedName>
        <fullName evidence="2">Uncharacterized protein</fullName>
    </submittedName>
</protein>
<keyword evidence="4" id="KW-1185">Reference proteome</keyword>
<evidence type="ECO:0000313" key="2">
    <source>
        <dbReference type="EMBL" id="KAA1096636.1"/>
    </source>
</evidence>
<dbReference type="AlphaFoldDB" id="A0A5B0P6J7"/>
<gene>
    <name evidence="2" type="ORF">PGT21_023511</name>
    <name evidence="3" type="ORF">PGTUg99_026181</name>
</gene>
<dbReference type="EMBL" id="VDEP01000102">
    <property type="protein sequence ID" value="KAA1131799.1"/>
    <property type="molecule type" value="Genomic_DNA"/>
</dbReference>
<organism evidence="2 4">
    <name type="scientific">Puccinia graminis f. sp. tritici</name>
    <dbReference type="NCBI Taxonomy" id="56615"/>
    <lineage>
        <taxon>Eukaryota</taxon>
        <taxon>Fungi</taxon>
        <taxon>Dikarya</taxon>
        <taxon>Basidiomycota</taxon>
        <taxon>Pucciniomycotina</taxon>
        <taxon>Pucciniomycetes</taxon>
        <taxon>Pucciniales</taxon>
        <taxon>Pucciniaceae</taxon>
        <taxon>Puccinia</taxon>
    </lineage>
</organism>
<feature type="region of interest" description="Disordered" evidence="1">
    <location>
        <begin position="34"/>
        <end position="63"/>
    </location>
</feature>
<evidence type="ECO:0000313" key="3">
    <source>
        <dbReference type="EMBL" id="KAA1131799.1"/>
    </source>
</evidence>
<proteinExistence type="predicted"/>
<accession>A0A5B0P6J7</accession>
<reference evidence="4 5" key="1">
    <citation type="submission" date="2019-05" db="EMBL/GenBank/DDBJ databases">
        <title>Emergence of the Ug99 lineage of the wheat stem rust pathogen through somatic hybridization.</title>
        <authorList>
            <person name="Li F."/>
            <person name="Upadhyaya N.M."/>
            <person name="Sperschneider J."/>
            <person name="Matny O."/>
            <person name="Nguyen-Phuc H."/>
            <person name="Mago R."/>
            <person name="Raley C."/>
            <person name="Miller M.E."/>
            <person name="Silverstein K.A.T."/>
            <person name="Henningsen E."/>
            <person name="Hirsch C.D."/>
            <person name="Visser B."/>
            <person name="Pretorius Z.A."/>
            <person name="Steffenson B.J."/>
            <person name="Schwessinger B."/>
            <person name="Dodds P.N."/>
            <person name="Figueroa M."/>
        </authorList>
    </citation>
    <scope>NUCLEOTIDE SEQUENCE [LARGE SCALE GENOMIC DNA]</scope>
    <source>
        <strain evidence="2">21-0</strain>
        <strain evidence="3 5">Ug99</strain>
    </source>
</reference>
<dbReference type="EMBL" id="VSWC01000067">
    <property type="protein sequence ID" value="KAA1096636.1"/>
    <property type="molecule type" value="Genomic_DNA"/>
</dbReference>
<comment type="caution">
    <text evidence="2">The sequence shown here is derived from an EMBL/GenBank/DDBJ whole genome shotgun (WGS) entry which is preliminary data.</text>
</comment>
<name>A0A5B0P6J7_PUCGR</name>
<evidence type="ECO:0000313" key="5">
    <source>
        <dbReference type="Proteomes" id="UP000325313"/>
    </source>
</evidence>
<evidence type="ECO:0000256" key="1">
    <source>
        <dbReference type="SAM" id="MobiDB-lite"/>
    </source>
</evidence>
<dbReference type="Proteomes" id="UP000325313">
    <property type="component" value="Unassembled WGS sequence"/>
</dbReference>
<evidence type="ECO:0000313" key="4">
    <source>
        <dbReference type="Proteomes" id="UP000324748"/>
    </source>
</evidence>